<protein>
    <recommendedName>
        <fullName evidence="6">Putative mRNA interferase YoeB</fullName>
    </recommendedName>
</protein>
<dbReference type="EMBL" id="FNND01000001">
    <property type="protein sequence ID" value="SDW25695.1"/>
    <property type="molecule type" value="Genomic_DNA"/>
</dbReference>
<dbReference type="PANTHER" id="PTHR38039:SF1">
    <property type="entry name" value="TOXIN YOEB"/>
    <property type="match status" value="1"/>
</dbReference>
<evidence type="ECO:0000256" key="2">
    <source>
        <dbReference type="ARBA" id="ARBA00022649"/>
    </source>
</evidence>
<dbReference type="InterPro" id="IPR009614">
    <property type="entry name" value="YoeB_toxin"/>
</dbReference>
<dbReference type="SUPFAM" id="SSF143011">
    <property type="entry name" value="RelE-like"/>
    <property type="match status" value="1"/>
</dbReference>
<evidence type="ECO:0000256" key="3">
    <source>
        <dbReference type="ARBA" id="ARBA00022722"/>
    </source>
</evidence>
<keyword evidence="3" id="KW-0540">Nuclease</keyword>
<evidence type="ECO:0000313" key="8">
    <source>
        <dbReference type="Proteomes" id="UP000182771"/>
    </source>
</evidence>
<dbReference type="Proteomes" id="UP000182771">
    <property type="component" value="Unassembled WGS sequence"/>
</dbReference>
<comment type="caution">
    <text evidence="7">The sequence shown here is derived from an EMBL/GenBank/DDBJ whole genome shotgun (WGS) entry which is preliminary data.</text>
</comment>
<dbReference type="Gene3D" id="3.30.2310.20">
    <property type="entry name" value="RelE-like"/>
    <property type="match status" value="1"/>
</dbReference>
<dbReference type="RefSeq" id="WP_016419880.1">
    <property type="nucleotide sequence ID" value="NZ_CAJPRD010000039.1"/>
</dbReference>
<keyword evidence="5" id="KW-0378">Hydrolase</keyword>
<dbReference type="GO" id="GO:0004519">
    <property type="term" value="F:endonuclease activity"/>
    <property type="evidence" value="ECO:0007669"/>
    <property type="project" value="UniProtKB-KW"/>
</dbReference>
<evidence type="ECO:0000256" key="4">
    <source>
        <dbReference type="ARBA" id="ARBA00022759"/>
    </source>
</evidence>
<keyword evidence="4" id="KW-0255">Endonuclease</keyword>
<keyword evidence="8" id="KW-1185">Reference proteome</keyword>
<dbReference type="NCBIfam" id="TIGR02116">
    <property type="entry name" value="toxin_Txe_YoeB"/>
    <property type="match status" value="1"/>
</dbReference>
<dbReference type="GO" id="GO:0016787">
    <property type="term" value="F:hydrolase activity"/>
    <property type="evidence" value="ECO:0007669"/>
    <property type="project" value="UniProtKB-KW"/>
</dbReference>
<organism evidence="7 8">
    <name type="scientific">Capnocytophaga granulosa</name>
    <dbReference type="NCBI Taxonomy" id="45242"/>
    <lineage>
        <taxon>Bacteria</taxon>
        <taxon>Pseudomonadati</taxon>
        <taxon>Bacteroidota</taxon>
        <taxon>Flavobacteriia</taxon>
        <taxon>Flavobacteriales</taxon>
        <taxon>Flavobacteriaceae</taxon>
        <taxon>Capnocytophaga</taxon>
    </lineage>
</organism>
<dbReference type="InterPro" id="IPR035093">
    <property type="entry name" value="RelE/ParE_toxin_dom_sf"/>
</dbReference>
<accession>A0A1H2S2B8</accession>
<evidence type="ECO:0000313" key="7">
    <source>
        <dbReference type="EMBL" id="SDW25695.1"/>
    </source>
</evidence>
<dbReference type="Pfam" id="PF06769">
    <property type="entry name" value="YoeB_toxin"/>
    <property type="match status" value="1"/>
</dbReference>
<sequence>MEYTLKLSHIFEEQYIEFRNSGKVKVLEKINKLILELSVSPRKGTGKPERLKDVDKIDPTLDPQEIHIWSRRITDEHRLVYRIYDEEKLIFVMLCKGHYTELNKFYGFDFLFEN</sequence>
<dbReference type="AlphaFoldDB" id="A0A1H2S2B8"/>
<keyword evidence="2" id="KW-1277">Toxin-antitoxin system</keyword>
<dbReference type="GO" id="GO:0006401">
    <property type="term" value="P:RNA catabolic process"/>
    <property type="evidence" value="ECO:0007669"/>
    <property type="project" value="InterPro"/>
</dbReference>
<reference evidence="7 8" key="1">
    <citation type="submission" date="2016-10" db="EMBL/GenBank/DDBJ databases">
        <authorList>
            <person name="Varghese N."/>
            <person name="Submissions S."/>
        </authorList>
    </citation>
    <scope>NUCLEOTIDE SEQUENCE [LARGE SCALE GENOMIC DNA]</scope>
    <source>
        <strain evidence="7 8">DSM 11449</strain>
    </source>
</reference>
<evidence type="ECO:0000256" key="1">
    <source>
        <dbReference type="ARBA" id="ARBA00008172"/>
    </source>
</evidence>
<dbReference type="PANTHER" id="PTHR38039">
    <property type="entry name" value="TOXIN YOEB"/>
    <property type="match status" value="1"/>
</dbReference>
<dbReference type="GeneID" id="85017506"/>
<comment type="similarity">
    <text evidence="1">Belongs to the YoeB family.</text>
</comment>
<dbReference type="OrthoDB" id="9801102at2"/>
<evidence type="ECO:0000256" key="5">
    <source>
        <dbReference type="ARBA" id="ARBA00022801"/>
    </source>
</evidence>
<proteinExistence type="inferred from homology"/>
<name>A0A1H2S2B8_9FLAO</name>
<evidence type="ECO:0000256" key="6">
    <source>
        <dbReference type="ARBA" id="ARBA00030388"/>
    </source>
</evidence>
<gene>
    <name evidence="7" type="ORF">SAMN05444420_101640</name>
</gene>